<keyword evidence="1" id="KW-0282">Flagellum</keyword>
<dbReference type="InterPro" id="IPR022258">
    <property type="entry name" value="Flagellar_operon_YvyF"/>
</dbReference>
<keyword evidence="1" id="KW-0966">Cell projection</keyword>
<protein>
    <submittedName>
        <fullName evidence="1">Flagellar operon protein TIGR03826</fullName>
    </submittedName>
</protein>
<proteinExistence type="predicted"/>
<evidence type="ECO:0000313" key="2">
    <source>
        <dbReference type="Proteomes" id="UP000184088"/>
    </source>
</evidence>
<dbReference type="STRING" id="1121256.SAMN02746089_00524"/>
<keyword evidence="2" id="KW-1185">Reference proteome</keyword>
<dbReference type="OrthoDB" id="1739831at2"/>
<name>A0A1M4UWS8_9THEO</name>
<dbReference type="NCBIfam" id="TIGR03826">
    <property type="entry name" value="YvyF"/>
    <property type="match status" value="1"/>
</dbReference>
<sequence>MELRNCARCGKLFLYRGSPYCPECQKLDEEDFAKVKDYLYENPGASVMEVSEATQVSPDKVLRYLKEGRLELTSEQDSILLRCERCGKPIRTGRYCETCIAEISKGLRKGLETRLKSTKDNERLYIEDRIKNRRNSD</sequence>
<keyword evidence="1" id="KW-0969">Cilium</keyword>
<dbReference type="EMBL" id="FQVH01000003">
    <property type="protein sequence ID" value="SHE61186.1"/>
    <property type="molecule type" value="Genomic_DNA"/>
</dbReference>
<reference evidence="1 2" key="1">
    <citation type="submission" date="2016-11" db="EMBL/GenBank/DDBJ databases">
        <authorList>
            <person name="Jaros S."/>
            <person name="Januszkiewicz K."/>
            <person name="Wedrychowicz H."/>
        </authorList>
    </citation>
    <scope>NUCLEOTIDE SEQUENCE [LARGE SCALE GENOMIC DNA]</scope>
    <source>
        <strain evidence="1 2">DSM 17918</strain>
    </source>
</reference>
<gene>
    <name evidence="1" type="ORF">SAMN02746089_00524</name>
</gene>
<dbReference type="Proteomes" id="UP000184088">
    <property type="component" value="Unassembled WGS sequence"/>
</dbReference>
<evidence type="ECO:0000313" key="1">
    <source>
        <dbReference type="EMBL" id="SHE61186.1"/>
    </source>
</evidence>
<dbReference type="AlphaFoldDB" id="A0A1M4UWS8"/>
<accession>A0A1M4UWS8</accession>
<dbReference type="RefSeq" id="WP_073341539.1">
    <property type="nucleotide sequence ID" value="NZ_FQVH01000003.1"/>
</dbReference>
<organism evidence="1 2">
    <name type="scientific">Caldanaerobius fijiensis DSM 17918</name>
    <dbReference type="NCBI Taxonomy" id="1121256"/>
    <lineage>
        <taxon>Bacteria</taxon>
        <taxon>Bacillati</taxon>
        <taxon>Bacillota</taxon>
        <taxon>Clostridia</taxon>
        <taxon>Thermoanaerobacterales</taxon>
        <taxon>Thermoanaerobacteraceae</taxon>
        <taxon>Caldanaerobius</taxon>
    </lineage>
</organism>